<feature type="domain" description="N-acetyltransferase" evidence="6">
    <location>
        <begin position="8"/>
        <end position="153"/>
    </location>
</feature>
<evidence type="ECO:0000256" key="4">
    <source>
        <dbReference type="ARBA" id="ARBA00023315"/>
    </source>
</evidence>
<proteinExistence type="inferred from homology"/>
<dbReference type="EMBL" id="JADEYS010000001">
    <property type="protein sequence ID" value="MBE9396029.1"/>
    <property type="molecule type" value="Genomic_DNA"/>
</dbReference>
<protein>
    <recommendedName>
        <fullName evidence="5">[Ribosomal protein bS18]-alanine N-acetyltransferase</fullName>
        <ecNumber evidence="5">2.3.1.266</ecNumber>
    </recommendedName>
</protein>
<comment type="caution">
    <text evidence="7">The sequence shown here is derived from an EMBL/GenBank/DDBJ whole genome shotgun (WGS) entry which is preliminary data.</text>
</comment>
<evidence type="ECO:0000256" key="5">
    <source>
        <dbReference type="RuleBase" id="RU363094"/>
    </source>
</evidence>
<dbReference type="PANTHER" id="PTHR43420">
    <property type="entry name" value="ACETYLTRANSFERASE"/>
    <property type="match status" value="1"/>
</dbReference>
<dbReference type="Gene3D" id="3.40.630.30">
    <property type="match status" value="1"/>
</dbReference>
<dbReference type="AlphaFoldDB" id="A0A8J7JY47"/>
<keyword evidence="4" id="KW-0012">Acyltransferase</keyword>
<keyword evidence="3" id="KW-0808">Transferase</keyword>
<evidence type="ECO:0000313" key="7">
    <source>
        <dbReference type="EMBL" id="MBE9396029.1"/>
    </source>
</evidence>
<keyword evidence="7" id="KW-0687">Ribonucleoprotein</keyword>
<organism evidence="7 8">
    <name type="scientific">Pontibacterium sinense</name>
    <dbReference type="NCBI Taxonomy" id="2781979"/>
    <lineage>
        <taxon>Bacteria</taxon>
        <taxon>Pseudomonadati</taxon>
        <taxon>Pseudomonadota</taxon>
        <taxon>Gammaproteobacteria</taxon>
        <taxon>Oceanospirillales</taxon>
        <taxon>Oceanospirillaceae</taxon>
        <taxon>Pontibacterium</taxon>
    </lineage>
</organism>
<dbReference type="PROSITE" id="PS51186">
    <property type="entry name" value="GNAT"/>
    <property type="match status" value="1"/>
</dbReference>
<dbReference type="Proteomes" id="UP000640333">
    <property type="component" value="Unassembled WGS sequence"/>
</dbReference>
<evidence type="ECO:0000256" key="1">
    <source>
        <dbReference type="ARBA" id="ARBA00005395"/>
    </source>
</evidence>
<sequence length="153" mass="17509">MADTFADVELRRLQPEHLAEWLLIEKATFPDPWSEPQLAGFLEKTRYQCFGLFQLNRLLAFCVFTTVLDEAELLQIAVTPAEQGRRLANQLFLLAAEKLEAENIHRILLEVRVSNTPAVQLYKRLGFSEDGVRKGYYPTTAGREDALLMSFSF</sequence>
<evidence type="ECO:0000256" key="3">
    <source>
        <dbReference type="ARBA" id="ARBA00022679"/>
    </source>
</evidence>
<dbReference type="InterPro" id="IPR000182">
    <property type="entry name" value="GNAT_dom"/>
</dbReference>
<comment type="catalytic activity">
    <reaction evidence="5">
        <text>N-terminal L-alanyl-[ribosomal protein bS18] + acetyl-CoA = N-terminal N(alpha)-acetyl-L-alanyl-[ribosomal protein bS18] + CoA + H(+)</text>
        <dbReference type="Rhea" id="RHEA:43756"/>
        <dbReference type="Rhea" id="RHEA-COMP:10676"/>
        <dbReference type="Rhea" id="RHEA-COMP:10677"/>
        <dbReference type="ChEBI" id="CHEBI:15378"/>
        <dbReference type="ChEBI" id="CHEBI:57287"/>
        <dbReference type="ChEBI" id="CHEBI:57288"/>
        <dbReference type="ChEBI" id="CHEBI:64718"/>
        <dbReference type="ChEBI" id="CHEBI:83683"/>
        <dbReference type="EC" id="2.3.1.266"/>
    </reaction>
</comment>
<dbReference type="CDD" id="cd04301">
    <property type="entry name" value="NAT_SF"/>
    <property type="match status" value="1"/>
</dbReference>
<dbReference type="InterPro" id="IPR016181">
    <property type="entry name" value="Acyl_CoA_acyltransferase"/>
</dbReference>
<evidence type="ECO:0000259" key="6">
    <source>
        <dbReference type="PROSITE" id="PS51186"/>
    </source>
</evidence>
<keyword evidence="8" id="KW-1185">Reference proteome</keyword>
<accession>A0A8J7JY47</accession>
<dbReference type="RefSeq" id="WP_193951573.1">
    <property type="nucleotide sequence ID" value="NZ_JADEYS010000001.1"/>
</dbReference>
<dbReference type="Pfam" id="PF00583">
    <property type="entry name" value="Acetyltransf_1"/>
    <property type="match status" value="1"/>
</dbReference>
<comment type="function">
    <text evidence="5">Acetylates the N-terminal alanine of ribosomal protein bS18.</text>
</comment>
<comment type="subcellular location">
    <subcellularLocation>
        <location evidence="5">Cytoplasm</location>
    </subcellularLocation>
</comment>
<gene>
    <name evidence="7" type="primary">rimI</name>
    <name evidence="7" type="ORF">IOQ59_02005</name>
</gene>
<name>A0A8J7JY47_9GAMM</name>
<dbReference type="SUPFAM" id="SSF55729">
    <property type="entry name" value="Acyl-CoA N-acyltransferases (Nat)"/>
    <property type="match status" value="1"/>
</dbReference>
<evidence type="ECO:0000256" key="2">
    <source>
        <dbReference type="ARBA" id="ARBA00022490"/>
    </source>
</evidence>
<comment type="similarity">
    <text evidence="1 5">Belongs to the acetyltransferase family. RimI subfamily.</text>
</comment>
<dbReference type="InterPro" id="IPR050680">
    <property type="entry name" value="YpeA/RimI_acetyltransf"/>
</dbReference>
<dbReference type="GO" id="GO:0008999">
    <property type="term" value="F:protein-N-terminal-alanine acetyltransferase activity"/>
    <property type="evidence" value="ECO:0007669"/>
    <property type="project" value="UniProtKB-EC"/>
</dbReference>
<dbReference type="GO" id="GO:0005840">
    <property type="term" value="C:ribosome"/>
    <property type="evidence" value="ECO:0007669"/>
    <property type="project" value="UniProtKB-KW"/>
</dbReference>
<dbReference type="GO" id="GO:0005737">
    <property type="term" value="C:cytoplasm"/>
    <property type="evidence" value="ECO:0007669"/>
    <property type="project" value="UniProtKB-SubCell"/>
</dbReference>
<keyword evidence="2 5" id="KW-0963">Cytoplasm</keyword>
<evidence type="ECO:0000313" key="8">
    <source>
        <dbReference type="Proteomes" id="UP000640333"/>
    </source>
</evidence>
<dbReference type="EC" id="2.3.1.266" evidence="5"/>
<dbReference type="InterPro" id="IPR006464">
    <property type="entry name" value="AcTrfase_RimI/Ard1"/>
</dbReference>
<dbReference type="NCBIfam" id="TIGR01575">
    <property type="entry name" value="rimI"/>
    <property type="match status" value="1"/>
</dbReference>
<reference evidence="7" key="1">
    <citation type="submission" date="2020-10" db="EMBL/GenBank/DDBJ databases">
        <title>Bacterium isolated from coastal waters sediment.</title>
        <authorList>
            <person name="Chen R.-J."/>
            <person name="Lu D.-C."/>
            <person name="Zhu K.-L."/>
            <person name="Du Z.-J."/>
        </authorList>
    </citation>
    <scope>NUCLEOTIDE SEQUENCE</scope>
    <source>
        <strain evidence="7">N1Y112</strain>
    </source>
</reference>
<dbReference type="PANTHER" id="PTHR43420:SF12">
    <property type="entry name" value="N-ACETYLTRANSFERASE DOMAIN-CONTAINING PROTEIN"/>
    <property type="match status" value="1"/>
</dbReference>
<keyword evidence="7" id="KW-0689">Ribosomal protein</keyword>